<evidence type="ECO:0000313" key="7">
    <source>
        <dbReference type="EMBL" id="KAG6574794.1"/>
    </source>
</evidence>
<evidence type="ECO:0000256" key="1">
    <source>
        <dbReference type="ARBA" id="ARBA00022857"/>
    </source>
</evidence>
<dbReference type="EMBL" id="JAGKQH010000017">
    <property type="protein sequence ID" value="KAG6574794.1"/>
    <property type="molecule type" value="Genomic_DNA"/>
</dbReference>
<dbReference type="InterPro" id="IPR050425">
    <property type="entry name" value="NAD(P)_dehydrat-like"/>
</dbReference>
<protein>
    <recommendedName>
        <fullName evidence="4">peptidylprolyl isomerase</fullName>
        <ecNumber evidence="4">5.2.1.8</ecNumber>
    </recommendedName>
</protein>
<dbReference type="PANTHER" id="PTHR10366">
    <property type="entry name" value="NAD DEPENDENT EPIMERASE/DEHYDRATASE"/>
    <property type="match status" value="1"/>
</dbReference>
<dbReference type="InterPro" id="IPR041232">
    <property type="entry name" value="NPL"/>
</dbReference>
<dbReference type="EC" id="5.2.1.8" evidence="4"/>
<evidence type="ECO:0000256" key="5">
    <source>
        <dbReference type="SAM" id="MobiDB-lite"/>
    </source>
</evidence>
<feature type="compositionally biased region" description="Polar residues" evidence="5">
    <location>
        <begin position="1045"/>
        <end position="1055"/>
    </location>
</feature>
<evidence type="ECO:0000259" key="6">
    <source>
        <dbReference type="PROSITE" id="PS50059"/>
    </source>
</evidence>
<feature type="compositionally biased region" description="Basic and acidic residues" evidence="5">
    <location>
        <begin position="984"/>
        <end position="1013"/>
    </location>
</feature>
<accession>A0AAV6M2W2</accession>
<keyword evidence="1" id="KW-0521">NADP</keyword>
<keyword evidence="4" id="KW-0413">Isomerase</keyword>
<keyword evidence="2" id="KW-0560">Oxidoreductase</keyword>
<gene>
    <name evidence="7" type="ORF">SDJN03_25433</name>
</gene>
<dbReference type="GO" id="GO:0016616">
    <property type="term" value="F:oxidoreductase activity, acting on the CH-OH group of donors, NAD or NADP as acceptor"/>
    <property type="evidence" value="ECO:0007669"/>
    <property type="project" value="TreeGrafter"/>
</dbReference>
<proteinExistence type="inferred from homology"/>
<feature type="compositionally biased region" description="Basic residues" evidence="5">
    <location>
        <begin position="1057"/>
        <end position="1067"/>
    </location>
</feature>
<organism evidence="7 8">
    <name type="scientific">Cucurbita argyrosperma subsp. sororia</name>
    <dbReference type="NCBI Taxonomy" id="37648"/>
    <lineage>
        <taxon>Eukaryota</taxon>
        <taxon>Viridiplantae</taxon>
        <taxon>Streptophyta</taxon>
        <taxon>Embryophyta</taxon>
        <taxon>Tracheophyta</taxon>
        <taxon>Spermatophyta</taxon>
        <taxon>Magnoliopsida</taxon>
        <taxon>eudicotyledons</taxon>
        <taxon>Gunneridae</taxon>
        <taxon>Pentapetalae</taxon>
        <taxon>rosids</taxon>
        <taxon>fabids</taxon>
        <taxon>Cucurbitales</taxon>
        <taxon>Cucurbitaceae</taxon>
        <taxon>Cucurbiteae</taxon>
        <taxon>Cucurbita</taxon>
    </lineage>
</organism>
<name>A0AAV6M2W2_9ROSI</name>
<feature type="non-terminal residue" evidence="7">
    <location>
        <position position="1"/>
    </location>
</feature>
<feature type="region of interest" description="Disordered" evidence="5">
    <location>
        <begin position="840"/>
        <end position="915"/>
    </location>
</feature>
<feature type="compositionally biased region" description="Basic and acidic residues" evidence="5">
    <location>
        <begin position="1021"/>
        <end position="1043"/>
    </location>
</feature>
<reference evidence="7 8" key="1">
    <citation type="journal article" date="2021" name="Hortic Res">
        <title>The domestication of Cucurbita argyrosperma as revealed by the genome of its wild relative.</title>
        <authorList>
            <person name="Barrera-Redondo J."/>
            <person name="Sanchez-de la Vega G."/>
            <person name="Aguirre-Liguori J.A."/>
            <person name="Castellanos-Morales G."/>
            <person name="Gutierrez-Guerrero Y.T."/>
            <person name="Aguirre-Dugua X."/>
            <person name="Aguirre-Planter E."/>
            <person name="Tenaillon M.I."/>
            <person name="Lira-Saade R."/>
            <person name="Eguiarte L.E."/>
        </authorList>
    </citation>
    <scope>NUCLEOTIDE SEQUENCE [LARGE SCALE GENOMIC DNA]</scope>
    <source>
        <strain evidence="7">JBR-2021</strain>
    </source>
</reference>
<dbReference type="CDD" id="cd08958">
    <property type="entry name" value="FR_SDR_e"/>
    <property type="match status" value="2"/>
</dbReference>
<feature type="compositionally biased region" description="Polar residues" evidence="5">
    <location>
        <begin position="853"/>
        <end position="866"/>
    </location>
</feature>
<dbReference type="InterPro" id="IPR001179">
    <property type="entry name" value="PPIase_FKBP_dom"/>
</dbReference>
<feature type="compositionally biased region" description="Acidic residues" evidence="5">
    <location>
        <begin position="790"/>
        <end position="807"/>
    </location>
</feature>
<comment type="caution">
    <text evidence="7">The sequence shown here is derived from an EMBL/GenBank/DDBJ whole genome shotgun (WGS) entry which is preliminary data.</text>
</comment>
<evidence type="ECO:0000256" key="2">
    <source>
        <dbReference type="ARBA" id="ARBA00023002"/>
    </source>
</evidence>
<sequence>MENGAKGKVCVTGGTGFIASWLIKSLLEKGYSVTTTVRADPEMRKDYGFLTNLPGASEKLQIYHADLDEPNSFAPAIAGCIGVFHLATPIDASDKEGVEVLTRRTIEGTLGILKVCLDSKTVRRVVYTSAAATMQFNHHTVDILDESCWSDIDYINNIAPFGRSYPISKTLTEQAVLEFSQQYGLEVVTVLPTYVVGPFICPRLPDSIRVTTSLMSGNKADYGLILKSNMVHVDDVARAHIFLFEHPNANGRYVCSSHIITLEELVNLFSAKYPEFQIPSSESLKDVKGYLFSDVSSKKLLDAGFQYKYAPHDCKKRPIICGLLYEMVGAANSEDSKPWKRDGRWLLCHYCHKTQLRNREMENLEKGKVCVTGGTGFLASWLIKSLLEDGYSVTTTVRADPEKNKDYGFLTSLPNASEKLQIYHADLNDPNSFAPAIAGCIGVFHLATPIDEKDEEDVEVLTRRAIEGTLGILKICLDSKTVRRVVHASSVVTMDFNHHTVDVLDESCWSDIDYINSASPFGRSYPTSKTLTEKAVLEFSQQSGLDVVSILPSYVVGPFICPTLPGSVRVTMALVLGNKAEYGLLLKSNMVHVDDVARAQIFLFEHPNANGRYLCSSHLITVEELANLLSAKYPELQIPSAESLKDIKGFKFNNVSSKKLLDAGFEYKYGTEVKPGKPFTQKFDDFKGRLHVSLATLGFGTATKKSVLQCNVGNKSPVYLCSLFPEKTECLQLNLEYEEADEVIFSVIGPRSIHLSGYFLGSSRHNNVNDDNTESYGEDIANTDTQSSEYADEDKYEDSFINDEDPEVFSPSLISNEEDETLGKNKIRNKTRNCRRLRKSYQLSESDDEENSQPKNNFKTGIPSESESLDEDNHPISSLCNNRTKGEIATDAEEKEAREHEVLHESSDTKTEFDGEFVTGVNGNTDGIIDDGLLNGELGLPIRSSEVGSERKKKRKGERSKRKHVEADGNSCSGATSGVEIQQDELKMDNTVKTVCGEKQENMTDGGHEDSERPKKKKKKGSEQAKIIENDGTCDLKPDKMDQDVQPTFDQTENHSTTKKVTKKKRTKALENGDSLKPETEDKESNGVSKSSEARTLPSGLVIEELEAGKPNGKVATSKRKISVLYVGKLKQSDEIVDSTDDKSPYKFRLGVGQVIEGWDAGLDGMRVGEKRRLTIPPSMGYGSEGNGGNIPADSWLVYDVVLIKVH</sequence>
<evidence type="ECO:0000256" key="3">
    <source>
        <dbReference type="ARBA" id="ARBA00023445"/>
    </source>
</evidence>
<dbReference type="FunFam" id="3.40.50.720:FF:000085">
    <property type="entry name" value="Dihydroflavonol reductase"/>
    <property type="match status" value="2"/>
</dbReference>
<comment type="similarity">
    <text evidence="3">Belongs to the NAD(P)-dependent epimerase/dehydratase family. Dihydroflavonol-4-reductase subfamily.</text>
</comment>
<feature type="region of interest" description="Disordered" evidence="5">
    <location>
        <begin position="769"/>
        <end position="827"/>
    </location>
</feature>
<dbReference type="Pfam" id="PF01370">
    <property type="entry name" value="Epimerase"/>
    <property type="match status" value="2"/>
</dbReference>
<comment type="catalytic activity">
    <reaction evidence="4">
        <text>[protein]-peptidylproline (omega=180) = [protein]-peptidylproline (omega=0)</text>
        <dbReference type="Rhea" id="RHEA:16237"/>
        <dbReference type="Rhea" id="RHEA-COMP:10747"/>
        <dbReference type="Rhea" id="RHEA-COMP:10748"/>
        <dbReference type="ChEBI" id="CHEBI:83833"/>
        <dbReference type="ChEBI" id="CHEBI:83834"/>
        <dbReference type="EC" id="5.2.1.8"/>
    </reaction>
</comment>
<feature type="compositionally biased region" description="Basic residues" evidence="5">
    <location>
        <begin position="951"/>
        <end position="964"/>
    </location>
</feature>
<dbReference type="Pfam" id="PF00254">
    <property type="entry name" value="FKBP_C"/>
    <property type="match status" value="1"/>
</dbReference>
<feature type="compositionally biased region" description="Polar residues" evidence="5">
    <location>
        <begin position="970"/>
        <end position="980"/>
    </location>
</feature>
<dbReference type="Proteomes" id="UP000685013">
    <property type="component" value="Chromosome 17"/>
</dbReference>
<keyword evidence="8" id="KW-1185">Reference proteome</keyword>
<keyword evidence="4" id="KW-0697">Rotamase</keyword>
<feature type="region of interest" description="Disordered" evidence="5">
    <location>
        <begin position="936"/>
        <end position="1096"/>
    </location>
</feature>
<dbReference type="PANTHER" id="PTHR10366:SF563">
    <property type="entry name" value="CINNAMOYL-COA REDUCTASE 16"/>
    <property type="match status" value="1"/>
</dbReference>
<dbReference type="GO" id="GO:0003755">
    <property type="term" value="F:peptidyl-prolyl cis-trans isomerase activity"/>
    <property type="evidence" value="ECO:0007669"/>
    <property type="project" value="UniProtKB-KW"/>
</dbReference>
<dbReference type="Pfam" id="PF17800">
    <property type="entry name" value="NPL"/>
    <property type="match status" value="1"/>
</dbReference>
<dbReference type="AlphaFoldDB" id="A0AAV6M2W2"/>
<dbReference type="InterPro" id="IPR001509">
    <property type="entry name" value="Epimerase_deHydtase"/>
</dbReference>
<evidence type="ECO:0000256" key="4">
    <source>
        <dbReference type="PROSITE-ProRule" id="PRU00277"/>
    </source>
</evidence>
<feature type="domain" description="PPIase FKBP-type" evidence="6">
    <location>
        <begin position="1119"/>
        <end position="1207"/>
    </location>
</feature>
<feature type="compositionally biased region" description="Basic and acidic residues" evidence="5">
    <location>
        <begin position="1068"/>
        <end position="1085"/>
    </location>
</feature>
<evidence type="ECO:0000313" key="8">
    <source>
        <dbReference type="Proteomes" id="UP000685013"/>
    </source>
</evidence>
<feature type="compositionally biased region" description="Basic and acidic residues" evidence="5">
    <location>
        <begin position="895"/>
        <end position="913"/>
    </location>
</feature>
<dbReference type="PROSITE" id="PS50059">
    <property type="entry name" value="FKBP_PPIASE"/>
    <property type="match status" value="1"/>
</dbReference>